<keyword evidence="6" id="KW-1185">Reference proteome</keyword>
<keyword evidence="2" id="KW-0012">Acyltransferase</keyword>
<accession>A0A1Z4ENC6</accession>
<dbReference type="PANTHER" id="PTHR34069:SF2">
    <property type="entry name" value="BETA-KETOACYL-[ACYL-CARRIER-PROTEIN] SYNTHASE III"/>
    <property type="match status" value="1"/>
</dbReference>
<dbReference type="InterPro" id="IPR016039">
    <property type="entry name" value="Thiolase-like"/>
</dbReference>
<evidence type="ECO:0000256" key="1">
    <source>
        <dbReference type="ARBA" id="ARBA00022679"/>
    </source>
</evidence>
<sequence length="349" mass="37538">MTQSRIEAIGVHLPAEAVRTSSLVDRIQPEFRFDVERITGIRERRVHARSETLFEDSASMAISAAKRCLSNSRYSADDLDVVISTSITRTTAGTKFCFEPGLSLFIRNAIEAEQATHFDVANACAGMTTGLLILDRMIATGAVRRGLVVSGEQITPIAETAISEISTSYDPQFASLTVGDAGAAVLLDDAGTADDGIHFVDMLTWADGAELCIGMPSDKSQGIAMYSDNRAMQNEDRYLHAISRLRDVLAQRGSTFEAEGFDFIVHHQFGGPALDFINGLMAREFAVPQPVSLTTLESFGNTASTSHFVVLHEHLRRGSLPRGSKVLIVPSASGIVMGAISATLTEVGV</sequence>
<dbReference type="GO" id="GO:0004315">
    <property type="term" value="F:3-oxoacyl-[acyl-carrier-protein] synthase activity"/>
    <property type="evidence" value="ECO:0007669"/>
    <property type="project" value="InterPro"/>
</dbReference>
<proteinExistence type="predicted"/>
<name>A0A1Z4ENC6_9MYCO</name>
<dbReference type="OrthoDB" id="9788274at2"/>
<dbReference type="Proteomes" id="UP000217736">
    <property type="component" value="Chromosome"/>
</dbReference>
<gene>
    <name evidence="5" type="ORF">MSG_04344</name>
</gene>
<dbReference type="RefSeq" id="WP_096442870.1">
    <property type="nucleotide sequence ID" value="NZ_AP018164.1"/>
</dbReference>
<dbReference type="SUPFAM" id="SSF53901">
    <property type="entry name" value="Thiolase-like"/>
    <property type="match status" value="1"/>
</dbReference>
<dbReference type="InterPro" id="IPR013747">
    <property type="entry name" value="ACP_syn_III_C"/>
</dbReference>
<evidence type="ECO:0000313" key="5">
    <source>
        <dbReference type="EMBL" id="BAX94465.1"/>
    </source>
</evidence>
<dbReference type="GO" id="GO:0006633">
    <property type="term" value="P:fatty acid biosynthetic process"/>
    <property type="evidence" value="ECO:0007669"/>
    <property type="project" value="InterPro"/>
</dbReference>
<dbReference type="AlphaFoldDB" id="A0A1Z4ENC6"/>
<dbReference type="Pfam" id="PF08541">
    <property type="entry name" value="ACP_syn_III_C"/>
    <property type="match status" value="1"/>
</dbReference>
<dbReference type="PANTHER" id="PTHR34069">
    <property type="entry name" value="3-OXOACYL-[ACYL-CARRIER-PROTEIN] SYNTHASE 3"/>
    <property type="match status" value="1"/>
</dbReference>
<dbReference type="GO" id="GO:0044550">
    <property type="term" value="P:secondary metabolite biosynthetic process"/>
    <property type="evidence" value="ECO:0007669"/>
    <property type="project" value="TreeGrafter"/>
</dbReference>
<evidence type="ECO:0000259" key="3">
    <source>
        <dbReference type="Pfam" id="PF08541"/>
    </source>
</evidence>
<evidence type="ECO:0000256" key="2">
    <source>
        <dbReference type="ARBA" id="ARBA00023315"/>
    </source>
</evidence>
<organism evidence="5 6">
    <name type="scientific">Mycobacterium shigaense</name>
    <dbReference type="NCBI Taxonomy" id="722731"/>
    <lineage>
        <taxon>Bacteria</taxon>
        <taxon>Bacillati</taxon>
        <taxon>Actinomycetota</taxon>
        <taxon>Actinomycetes</taxon>
        <taxon>Mycobacteriales</taxon>
        <taxon>Mycobacteriaceae</taxon>
        <taxon>Mycobacterium</taxon>
        <taxon>Mycobacterium simiae complex</taxon>
    </lineage>
</organism>
<dbReference type="KEGG" id="mshg:MSG_04344"/>
<dbReference type="Pfam" id="PF08545">
    <property type="entry name" value="ACP_syn_III"/>
    <property type="match status" value="1"/>
</dbReference>
<reference evidence="6" key="1">
    <citation type="submission" date="2017-06" db="EMBL/GenBank/DDBJ databases">
        <title>Complete Genome Sequence of Mycobacterium shigaense.</title>
        <authorList>
            <person name="Fukano H."/>
            <person name="Yoshida M."/>
            <person name="Kazumi Y."/>
            <person name="Ogura Y."/>
            <person name="Mitarai S."/>
            <person name="Hayashi T."/>
            <person name="Hoshino Y."/>
        </authorList>
    </citation>
    <scope>NUCLEOTIDE SEQUENCE [LARGE SCALE GENOMIC DNA]</scope>
    <source>
        <strain evidence="6">UN-152</strain>
    </source>
</reference>
<dbReference type="Gene3D" id="3.40.47.10">
    <property type="match status" value="2"/>
</dbReference>
<dbReference type="InterPro" id="IPR013751">
    <property type="entry name" value="ACP_syn_III_N"/>
</dbReference>
<dbReference type="EMBL" id="AP018164">
    <property type="protein sequence ID" value="BAX94465.1"/>
    <property type="molecule type" value="Genomic_DNA"/>
</dbReference>
<protein>
    <submittedName>
        <fullName evidence="5">3-oxoacyl-ACP synthase</fullName>
    </submittedName>
</protein>
<feature type="domain" description="Beta-ketoacyl-[acyl-carrier-protein] synthase III C-terminal" evidence="3">
    <location>
        <begin position="257"/>
        <end position="340"/>
    </location>
</feature>
<keyword evidence="1" id="KW-0808">Transferase</keyword>
<feature type="domain" description="Beta-ketoacyl-[acyl-carrier-protein] synthase III N-terminal" evidence="4">
    <location>
        <begin position="118"/>
        <end position="200"/>
    </location>
</feature>
<evidence type="ECO:0000313" key="6">
    <source>
        <dbReference type="Proteomes" id="UP000217736"/>
    </source>
</evidence>
<evidence type="ECO:0000259" key="4">
    <source>
        <dbReference type="Pfam" id="PF08545"/>
    </source>
</evidence>